<sequence length="48" mass="5706">MCILTLSIAYTSFYLNGEDWANYYVNFYTHNGSSWFEPGFGYFIHFCD</sequence>
<dbReference type="AlphaFoldDB" id="A0A7G2IIH6"/>
<accession>A0A7G2IIH6</accession>
<protein>
    <submittedName>
        <fullName evidence="1">Uncharacterized protein</fullName>
    </submittedName>
</protein>
<dbReference type="EMBL" id="CBWP010000014">
    <property type="protein sequence ID" value="CDL36568.1"/>
    <property type="molecule type" value="Genomic_DNA"/>
</dbReference>
<evidence type="ECO:0000313" key="1">
    <source>
        <dbReference type="EMBL" id="CDL36568.1"/>
    </source>
</evidence>
<evidence type="ECO:0000313" key="2">
    <source>
        <dbReference type="Proteomes" id="UP000019194"/>
    </source>
</evidence>
<comment type="caution">
    <text evidence="1">The sequence shown here is derived from an EMBL/GenBank/DDBJ whole genome shotgun (WGS) entry which is preliminary data.</text>
</comment>
<reference evidence="1 2" key="1">
    <citation type="submission" date="2013-10" db="EMBL/GenBank/DDBJ databases">
        <title>Antibiotic resistance diversity of beta-lactamase producers in the General Hospital Vienna.</title>
        <authorList>
            <person name="Barisic I."/>
            <person name="Mitteregger D."/>
            <person name="Hirschl A.M."/>
            <person name="Noehammer C."/>
            <person name="Wiesinger-Mayr H."/>
        </authorList>
    </citation>
    <scope>NUCLEOTIDE SEQUENCE [LARGE SCALE GENOMIC DNA]</scope>
    <source>
        <strain evidence="1 2">ISC11</strain>
    </source>
</reference>
<proteinExistence type="predicted"/>
<dbReference type="Proteomes" id="UP000019194">
    <property type="component" value="Unassembled WGS sequence"/>
</dbReference>
<organism evidence="1 2">
    <name type="scientific">Citrobacter freundii</name>
    <dbReference type="NCBI Taxonomy" id="546"/>
    <lineage>
        <taxon>Bacteria</taxon>
        <taxon>Pseudomonadati</taxon>
        <taxon>Pseudomonadota</taxon>
        <taxon>Gammaproteobacteria</taxon>
        <taxon>Enterobacterales</taxon>
        <taxon>Enterobacteriaceae</taxon>
        <taxon>Citrobacter</taxon>
        <taxon>Citrobacter freundii complex</taxon>
    </lineage>
</organism>
<name>A0A7G2IIH6_CITFR</name>